<dbReference type="GeneID" id="93374201"/>
<dbReference type="Gene3D" id="2.80.10.50">
    <property type="match status" value="1"/>
</dbReference>
<dbReference type="Pfam" id="PF12385">
    <property type="entry name" value="Peptidase_C70"/>
    <property type="match status" value="1"/>
</dbReference>
<keyword evidence="3" id="KW-1185">Reference proteome</keyword>
<dbReference type="AlphaFoldDB" id="A0ABC8B0C2"/>
<evidence type="ECO:0000313" key="1">
    <source>
        <dbReference type="EMBL" id="APA99477.1"/>
    </source>
</evidence>
<keyword evidence="1" id="KW-0378">Hydrolase</keyword>
<gene>
    <name evidence="1" type="ORF">NS506_05431</name>
    <name evidence="2" type="ORF">NSK11_contig00118-0013</name>
</gene>
<evidence type="ECO:0000313" key="3">
    <source>
        <dbReference type="Proteomes" id="UP000037179"/>
    </source>
</evidence>
<proteinExistence type="predicted"/>
<accession>A0ABC8B0C2</accession>
<sequence>MPLSAADLANLGNTPITIRSTAFANVYVRLDGSGVTAATDQGGGTVNCQYNAASYERFRVRPQSDGSYAFESVAFPNVVLRMDGSGVSTQTDNGGGKVNCQYGSPGPYERFHASPQPDGTFSFESMAFPKVFLRLNGTGVTATSGAGGGTVNCQFAADGGTYEKFVLALADQRLDFQIQRQQQTQWCWAATSASVAAYFDAATPWTQCTVVNGEMGRNDCCGAAASTGVCNQPWYLDRALQRVGHFNQIMGPMTTLQLGTELTNALPVGARVGWSGGGGHFMALRGRFVSNAVEYVSVADPWYGDSDVTDDVFRTRYQGSGTWTHSYKTKR</sequence>
<reference evidence="3" key="1">
    <citation type="submission" date="2015-07" db="EMBL/GenBank/DDBJ databases">
        <title>Nocardia seriolae U-1 whole genome shotgun sequence.</title>
        <authorList>
            <person name="Imajoh M."/>
            <person name="Fukumoto Y."/>
            <person name="Sukeda M."/>
            <person name="Yamane J."/>
            <person name="Yamasaki K."/>
            <person name="Shimizu M."/>
            <person name="Ohnishi K."/>
            <person name="Oshima S."/>
        </authorList>
    </citation>
    <scope>NUCLEOTIDE SEQUENCE [LARGE SCALE GENOMIC DNA]</scope>
    <source>
        <strain evidence="3">U-1</strain>
    </source>
</reference>
<dbReference type="Proteomes" id="UP000037179">
    <property type="component" value="Unassembled WGS sequence"/>
</dbReference>
<dbReference type="GO" id="GO:0034480">
    <property type="term" value="F:phosphatidylcholine phospholipase C activity"/>
    <property type="evidence" value="ECO:0007669"/>
    <property type="project" value="UniProtKB-EC"/>
</dbReference>
<organism evidence="1 4">
    <name type="scientific">Nocardia seriolae</name>
    <dbReference type="NCBI Taxonomy" id="37332"/>
    <lineage>
        <taxon>Bacteria</taxon>
        <taxon>Bacillati</taxon>
        <taxon>Actinomycetota</taxon>
        <taxon>Actinomycetes</taxon>
        <taxon>Mycobacteriales</taxon>
        <taxon>Nocardiaceae</taxon>
        <taxon>Nocardia</taxon>
    </lineage>
</organism>
<dbReference type="RefSeq" id="WP_063865069.1">
    <property type="nucleotide sequence ID" value="NZ_AP017900.1"/>
</dbReference>
<dbReference type="Proteomes" id="UP000180166">
    <property type="component" value="Chromosome"/>
</dbReference>
<name>A0ABC8B0C2_9NOCA</name>
<evidence type="ECO:0000313" key="4">
    <source>
        <dbReference type="Proteomes" id="UP000180166"/>
    </source>
</evidence>
<dbReference type="KEGG" id="nsr:NS506_05431"/>
<dbReference type="CDD" id="cd00257">
    <property type="entry name" value="beta-trefoil_FSCN-like"/>
    <property type="match status" value="1"/>
</dbReference>
<evidence type="ECO:0000313" key="2">
    <source>
        <dbReference type="EMBL" id="GAP31549.1"/>
    </source>
</evidence>
<reference evidence="1 4" key="3">
    <citation type="submission" date="2016-10" db="EMBL/GenBank/DDBJ databases">
        <title>Genome sequence of Nocardia seriolae strain EM150506, isolated from Anguila japonica.</title>
        <authorList>
            <person name="Han H.-J."/>
        </authorList>
    </citation>
    <scope>NUCLEOTIDE SEQUENCE [LARGE SCALE GENOMIC DNA]</scope>
    <source>
        <strain evidence="1 4">EM150506</strain>
    </source>
</reference>
<dbReference type="InterPro" id="IPR022118">
    <property type="entry name" value="Peptidase_C70_AvrRpt2"/>
</dbReference>
<dbReference type="EMBL" id="BBYQ01000118">
    <property type="protein sequence ID" value="GAP31549.1"/>
    <property type="molecule type" value="Genomic_DNA"/>
</dbReference>
<dbReference type="EC" id="3.1.4.3" evidence="1"/>
<reference evidence="2 3" key="2">
    <citation type="journal article" date="2016" name="Genome Announc.">
        <title>Draft Genome Sequence of Erythromycin- and Oxytetracycline-Sensitive Nocardia seriolae Strain U-1 (NBRC 110359).</title>
        <authorList>
            <person name="Imajoh M."/>
            <person name="Sukeda M."/>
            <person name="Shimizu M."/>
            <person name="Yamane J."/>
            <person name="Ohnishi K."/>
            <person name="Oshima S."/>
        </authorList>
    </citation>
    <scope>NUCLEOTIDE SEQUENCE [LARGE SCALE GENOMIC DNA]</scope>
    <source>
        <strain evidence="2 3">U-1</strain>
    </source>
</reference>
<dbReference type="EMBL" id="CP017839">
    <property type="protein sequence ID" value="APA99477.1"/>
    <property type="molecule type" value="Genomic_DNA"/>
</dbReference>
<protein>
    <submittedName>
        <fullName evidence="1">Phospholipase C</fullName>
        <ecNumber evidence="1">3.1.4.3</ecNumber>
    </submittedName>
</protein>